<evidence type="ECO:0000313" key="1">
    <source>
        <dbReference type="EMBL" id="RIV83717.1"/>
    </source>
</evidence>
<gene>
    <name evidence="1" type="ORF">D2V17_12375</name>
</gene>
<dbReference type="AlphaFoldDB" id="A0A3A1P4N0"/>
<protein>
    <submittedName>
        <fullName evidence="1">Uncharacterized protein</fullName>
    </submittedName>
</protein>
<comment type="caution">
    <text evidence="1">The sequence shown here is derived from an EMBL/GenBank/DDBJ whole genome shotgun (WGS) entry which is preliminary data.</text>
</comment>
<name>A0A3A1P4N0_9SPHN</name>
<keyword evidence="2" id="KW-1185">Reference proteome</keyword>
<reference evidence="1 2" key="1">
    <citation type="submission" date="2018-08" db="EMBL/GenBank/DDBJ databases">
        <title>Erythrobacter zhengii sp.nov., a bacterium isolated from deep-sea sediment.</title>
        <authorList>
            <person name="Fang C."/>
            <person name="Wu Y.-H."/>
            <person name="Sun C."/>
            <person name="Wang H."/>
            <person name="Cheng H."/>
            <person name="Meng F.-X."/>
            <person name="Wang C.-S."/>
            <person name="Xu X.-W."/>
        </authorList>
    </citation>
    <scope>NUCLEOTIDE SEQUENCE [LARGE SCALE GENOMIC DNA]</scope>
    <source>
        <strain evidence="1 2">CCTCC AB 2015396</strain>
    </source>
</reference>
<dbReference type="RefSeq" id="WP_022684103.1">
    <property type="nucleotide sequence ID" value="NZ_QXFM01000111.1"/>
</dbReference>
<accession>A0A3A1P4N0</accession>
<sequence>MWLLVRIHDLLSAYLLDHCPEEQNWEDFDVDIDALRTDVATLRDQHLTQIASQNEAHPSHPVNRV</sequence>
<evidence type="ECO:0000313" key="2">
    <source>
        <dbReference type="Proteomes" id="UP000265366"/>
    </source>
</evidence>
<organism evidence="1 2">
    <name type="scientific">Aurantiacibacter xanthus</name>
    <dbReference type="NCBI Taxonomy" id="1784712"/>
    <lineage>
        <taxon>Bacteria</taxon>
        <taxon>Pseudomonadati</taxon>
        <taxon>Pseudomonadota</taxon>
        <taxon>Alphaproteobacteria</taxon>
        <taxon>Sphingomonadales</taxon>
        <taxon>Erythrobacteraceae</taxon>
        <taxon>Aurantiacibacter</taxon>
    </lineage>
</organism>
<dbReference type="Proteomes" id="UP000265366">
    <property type="component" value="Unassembled WGS sequence"/>
</dbReference>
<dbReference type="EMBL" id="QXFM01000111">
    <property type="protein sequence ID" value="RIV83717.1"/>
    <property type="molecule type" value="Genomic_DNA"/>
</dbReference>
<dbReference type="OrthoDB" id="7509748at2"/>
<proteinExistence type="predicted"/>